<dbReference type="InterPro" id="IPR000626">
    <property type="entry name" value="Ubiquitin-like_dom"/>
</dbReference>
<organism evidence="1 2">
    <name type="scientific">Durusdinium trenchii</name>
    <dbReference type="NCBI Taxonomy" id="1381693"/>
    <lineage>
        <taxon>Eukaryota</taxon>
        <taxon>Sar</taxon>
        <taxon>Alveolata</taxon>
        <taxon>Dinophyceae</taxon>
        <taxon>Suessiales</taxon>
        <taxon>Symbiodiniaceae</taxon>
        <taxon>Durusdinium</taxon>
    </lineage>
</organism>
<name>A0ABP0PPP7_9DINO</name>
<dbReference type="Pfam" id="PF13306">
    <property type="entry name" value="LRR_5"/>
    <property type="match status" value="1"/>
</dbReference>
<dbReference type="EMBL" id="CAXAMN010023428">
    <property type="protein sequence ID" value="CAK9077512.1"/>
    <property type="molecule type" value="Genomic_DNA"/>
</dbReference>
<dbReference type="InterPro" id="IPR053139">
    <property type="entry name" value="Surface_bspA-like"/>
</dbReference>
<gene>
    <name evidence="1" type="ORF">CCMP2556_LOCUS38222</name>
</gene>
<dbReference type="PANTHER" id="PTHR45661:SF3">
    <property type="entry name" value="IG-LIKE DOMAIN-CONTAINING PROTEIN"/>
    <property type="match status" value="1"/>
</dbReference>
<protein>
    <submittedName>
        <fullName evidence="1">Uncharacterized protein</fullName>
    </submittedName>
</protein>
<sequence>MAMRVPVRQMNGKVILLEVTSCATVRELKRQLRGWQPCEDELTRQMTTVDLVLGEEKLLDNDATIEEAGISATTSALQVLYSINPVQCSRQESSEVDEEDLLVVSIPELSTCITECAFFRCSFLVKVLIPESVTEIDDSAFEECASLSCLTLPGSLTLIGDSAFAGCTSLTSLSIPQSVTYMGQSAFQGCSSLKDLNISESLNEISPSALRDCSALKHLTIPDSVHECRPLTTNMATWAAVMAFPIRLLAPKGSPA</sequence>
<dbReference type="SUPFAM" id="SSF54236">
    <property type="entry name" value="Ubiquitin-like"/>
    <property type="match status" value="1"/>
</dbReference>
<dbReference type="InterPro" id="IPR029071">
    <property type="entry name" value="Ubiquitin-like_domsf"/>
</dbReference>
<proteinExistence type="predicted"/>
<dbReference type="Proteomes" id="UP001642484">
    <property type="component" value="Unassembled WGS sequence"/>
</dbReference>
<keyword evidence="2" id="KW-1185">Reference proteome</keyword>
<evidence type="ECO:0000313" key="1">
    <source>
        <dbReference type="EMBL" id="CAK9077512.1"/>
    </source>
</evidence>
<reference evidence="1 2" key="1">
    <citation type="submission" date="2024-02" db="EMBL/GenBank/DDBJ databases">
        <authorList>
            <person name="Chen Y."/>
            <person name="Shah S."/>
            <person name="Dougan E. K."/>
            <person name="Thang M."/>
            <person name="Chan C."/>
        </authorList>
    </citation>
    <scope>NUCLEOTIDE SEQUENCE [LARGE SCALE GENOMIC DNA]</scope>
</reference>
<dbReference type="PANTHER" id="PTHR45661">
    <property type="entry name" value="SURFACE ANTIGEN"/>
    <property type="match status" value="1"/>
</dbReference>
<dbReference type="Gene3D" id="3.80.10.10">
    <property type="entry name" value="Ribonuclease Inhibitor"/>
    <property type="match status" value="1"/>
</dbReference>
<dbReference type="SUPFAM" id="SSF52058">
    <property type="entry name" value="L domain-like"/>
    <property type="match status" value="1"/>
</dbReference>
<comment type="caution">
    <text evidence="1">The sequence shown here is derived from an EMBL/GenBank/DDBJ whole genome shotgun (WGS) entry which is preliminary data.</text>
</comment>
<accession>A0ABP0PPP7</accession>
<dbReference type="InterPro" id="IPR026906">
    <property type="entry name" value="LRR_5"/>
</dbReference>
<dbReference type="InterPro" id="IPR032675">
    <property type="entry name" value="LRR_dom_sf"/>
</dbReference>
<evidence type="ECO:0000313" key="2">
    <source>
        <dbReference type="Proteomes" id="UP001642484"/>
    </source>
</evidence>
<dbReference type="PROSITE" id="PS50053">
    <property type="entry name" value="UBIQUITIN_2"/>
    <property type="match status" value="1"/>
</dbReference>